<dbReference type="PRINTS" id="PR00118">
    <property type="entry name" value="BLACTAMASEA"/>
</dbReference>
<feature type="compositionally biased region" description="Basic and acidic residues" evidence="1">
    <location>
        <begin position="89"/>
        <end position="132"/>
    </location>
</feature>
<feature type="region of interest" description="Disordered" evidence="1">
    <location>
        <begin position="188"/>
        <end position="207"/>
    </location>
</feature>
<feature type="region of interest" description="Disordered" evidence="1">
    <location>
        <begin position="276"/>
        <end position="357"/>
    </location>
</feature>
<name>A0A0B5EVB2_STRA4</name>
<dbReference type="EMBL" id="CP010519">
    <property type="protein sequence ID" value="AJE83180.1"/>
    <property type="molecule type" value="Genomic_DNA"/>
</dbReference>
<dbReference type="InterPro" id="IPR000871">
    <property type="entry name" value="Beta-lactam_class-A"/>
</dbReference>
<proteinExistence type="predicted"/>
<keyword evidence="4" id="KW-1185">Reference proteome</keyword>
<dbReference type="Proteomes" id="UP000031523">
    <property type="component" value="Chromosome"/>
</dbReference>
<gene>
    <name evidence="3" type="ORF">SLNWT_2804</name>
</gene>
<dbReference type="Gene3D" id="3.40.710.10">
    <property type="entry name" value="DD-peptidase/beta-lactamase superfamily"/>
    <property type="match status" value="2"/>
</dbReference>
<feature type="region of interest" description="Disordered" evidence="1">
    <location>
        <begin position="1"/>
        <end position="132"/>
    </location>
</feature>
<dbReference type="GO" id="GO:0030655">
    <property type="term" value="P:beta-lactam antibiotic catabolic process"/>
    <property type="evidence" value="ECO:0007669"/>
    <property type="project" value="InterPro"/>
</dbReference>
<accession>A0A0B5EVB2</accession>
<dbReference type="Pfam" id="PF13354">
    <property type="entry name" value="Beta-lactamase2"/>
    <property type="match status" value="1"/>
</dbReference>
<evidence type="ECO:0000313" key="4">
    <source>
        <dbReference type="Proteomes" id="UP000031523"/>
    </source>
</evidence>
<feature type="compositionally biased region" description="Acidic residues" evidence="1">
    <location>
        <begin position="55"/>
        <end position="72"/>
    </location>
</feature>
<dbReference type="GO" id="GO:0046677">
    <property type="term" value="P:response to antibiotic"/>
    <property type="evidence" value="ECO:0007669"/>
    <property type="project" value="InterPro"/>
</dbReference>
<evidence type="ECO:0000256" key="1">
    <source>
        <dbReference type="SAM" id="MobiDB-lite"/>
    </source>
</evidence>
<evidence type="ECO:0000313" key="3">
    <source>
        <dbReference type="EMBL" id="AJE83180.1"/>
    </source>
</evidence>
<dbReference type="PANTHER" id="PTHR35333">
    <property type="entry name" value="BETA-LACTAMASE"/>
    <property type="match status" value="1"/>
</dbReference>
<dbReference type="AlphaFoldDB" id="A0A0B5EVB2"/>
<feature type="domain" description="Beta-lactamase class A catalytic" evidence="2">
    <location>
        <begin position="360"/>
        <end position="535"/>
    </location>
</feature>
<dbReference type="PANTHER" id="PTHR35333:SF3">
    <property type="entry name" value="BETA-LACTAMASE-TYPE TRANSPEPTIDASE FOLD CONTAINING PROTEIN"/>
    <property type="match status" value="1"/>
</dbReference>
<dbReference type="InterPro" id="IPR045155">
    <property type="entry name" value="Beta-lactam_cat"/>
</dbReference>
<feature type="compositionally biased region" description="Basic and acidic residues" evidence="1">
    <location>
        <begin position="321"/>
        <end position="357"/>
    </location>
</feature>
<dbReference type="KEGG" id="sals:SLNWT_2804"/>
<organism evidence="3 4">
    <name type="scientific">Streptomyces albus (strain ATCC 21838 / DSM 41398 / FERM P-419 / JCM 4703 / NBRC 107858)</name>
    <dbReference type="NCBI Taxonomy" id="1081613"/>
    <lineage>
        <taxon>Bacteria</taxon>
        <taxon>Bacillati</taxon>
        <taxon>Actinomycetota</taxon>
        <taxon>Actinomycetes</taxon>
        <taxon>Kitasatosporales</taxon>
        <taxon>Streptomycetaceae</taxon>
        <taxon>Streptomyces</taxon>
    </lineage>
</organism>
<feature type="compositionally biased region" description="Acidic residues" evidence="1">
    <location>
        <begin position="15"/>
        <end position="47"/>
    </location>
</feature>
<feature type="compositionally biased region" description="Basic and acidic residues" evidence="1">
    <location>
        <begin position="282"/>
        <end position="309"/>
    </location>
</feature>
<dbReference type="NCBIfam" id="NF033103">
    <property type="entry name" value="bla_class_A"/>
    <property type="match status" value="1"/>
</dbReference>
<dbReference type="InterPro" id="IPR012338">
    <property type="entry name" value="Beta-lactam/transpept-like"/>
</dbReference>
<dbReference type="SUPFAM" id="SSF56601">
    <property type="entry name" value="beta-lactamase/transpeptidase-like"/>
    <property type="match status" value="1"/>
</dbReference>
<protein>
    <submittedName>
        <fullName evidence="3">Beta-lactamase</fullName>
    </submittedName>
</protein>
<reference evidence="3 4" key="1">
    <citation type="submission" date="2015-01" db="EMBL/GenBank/DDBJ databases">
        <title>Enhanced salinomycin production by adjusting the supply of polyketide extender units in Streptomyce albus DSM 41398.</title>
        <authorList>
            <person name="Lu C."/>
        </authorList>
    </citation>
    <scope>NUCLEOTIDE SEQUENCE [LARGE SCALE GENOMIC DNA]</scope>
    <source>
        <strain evidence="4">ATCC 21838 / DSM 41398 / FERM P-419 / JCM 4703 / NBRC 107858</strain>
    </source>
</reference>
<evidence type="ECO:0000259" key="2">
    <source>
        <dbReference type="Pfam" id="PF13354"/>
    </source>
</evidence>
<sequence length="561" mass="58270">MPKPLDQQRPQPEPSDAEPEPDPAPETLPDAEVEADADADADADGDGDADRDADGDGDSDPDPDGGSDPDPDPDSHSDPGAGRGPRTRPGREQRTASDADPERWTETPYREAELTADREPEPEAAHAGRRLDCLRSGSGCGDTLAVRSGPGRRAVLAAGAGAAALAAVTMSGTACAVAAAATGRVGGGVPGKGTPGRETASPGEAAPRGTVDRLRALERAHGTTLGVFGRNLATGRTVRYRAGELFPLSGLFTPLAAAALLRDSARAAIPESARAAIPEGARTTDRADARAADRATGHPANRTDDRATDRAATPESAPATDRTDHRATDRAEVRRATDRAEARRTTDRPADATRPADARALAELVRYSRADLLPDSPVTGAAEHLGQGLSLAALCEAAVRHGDRTAGNLLLRHLGGPGALTRFARSVGDRVTRLDRWEPELNSAEPDRRTDTTTPYAIARTYAHLTVGDALGTADSCLLTGWMRQHTAGPARFRTGLPAGWLLADTTGGGPYGTGHDVGIAWTPEGTPLLLACLTRGSEPGEEPDEALLAETAALLAEVLV</sequence>
<dbReference type="GO" id="GO:0008800">
    <property type="term" value="F:beta-lactamase activity"/>
    <property type="evidence" value="ECO:0007669"/>
    <property type="project" value="InterPro"/>
</dbReference>